<dbReference type="Gene3D" id="3.40.50.300">
    <property type="entry name" value="P-loop containing nucleotide triphosphate hydrolases"/>
    <property type="match status" value="1"/>
</dbReference>
<comment type="caution">
    <text evidence="15">The sequence shown here is derived from an EMBL/GenBank/DDBJ whole genome shotgun (WGS) entry which is preliminary data.</text>
</comment>
<dbReference type="Gene3D" id="3.30.300.180">
    <property type="match status" value="1"/>
</dbReference>
<feature type="domain" description="AAA+ ATPase" evidence="13">
    <location>
        <begin position="199"/>
        <end position="376"/>
    </location>
</feature>
<dbReference type="EMBL" id="ACUX02000007">
    <property type="protein sequence ID" value="EEZ61137.1"/>
    <property type="molecule type" value="Genomic_DNA"/>
</dbReference>
<evidence type="ECO:0000256" key="1">
    <source>
        <dbReference type="ARBA" id="ARBA00006583"/>
    </source>
</evidence>
<dbReference type="InterPro" id="IPR013317">
    <property type="entry name" value="DnaA_dom"/>
</dbReference>
<evidence type="ECO:0000256" key="8">
    <source>
        <dbReference type="HAMAP-Rule" id="MF_00377"/>
    </source>
</evidence>
<evidence type="ECO:0000256" key="5">
    <source>
        <dbReference type="ARBA" id="ARBA00022840"/>
    </source>
</evidence>
<evidence type="ECO:0000313" key="16">
    <source>
        <dbReference type="Proteomes" id="UP000006001"/>
    </source>
</evidence>
<evidence type="ECO:0000256" key="4">
    <source>
        <dbReference type="ARBA" id="ARBA00022741"/>
    </source>
</evidence>
<evidence type="ECO:0000256" key="9">
    <source>
        <dbReference type="NCBIfam" id="TIGR00362"/>
    </source>
</evidence>
<evidence type="ECO:0000256" key="12">
    <source>
        <dbReference type="SAM" id="MobiDB-lite"/>
    </source>
</evidence>
<dbReference type="InterPro" id="IPR013159">
    <property type="entry name" value="DnaA_C"/>
</dbReference>
<dbReference type="InterPro" id="IPR020591">
    <property type="entry name" value="Chromosome_initiator_DnaA-like"/>
</dbReference>
<dbReference type="GO" id="GO:0006275">
    <property type="term" value="P:regulation of DNA replication"/>
    <property type="evidence" value="ECO:0007669"/>
    <property type="project" value="UniProtKB-UniRule"/>
</dbReference>
<dbReference type="Gene3D" id="1.10.8.60">
    <property type="match status" value="1"/>
</dbReference>
<dbReference type="GO" id="GO:0005524">
    <property type="term" value="F:ATP binding"/>
    <property type="evidence" value="ECO:0007669"/>
    <property type="project" value="UniProtKB-UniRule"/>
</dbReference>
<dbReference type="Pfam" id="PF08299">
    <property type="entry name" value="Bac_DnaA_C"/>
    <property type="match status" value="1"/>
</dbReference>
<dbReference type="eggNOG" id="COG0593">
    <property type="taxonomic scope" value="Bacteria"/>
</dbReference>
<dbReference type="GO" id="GO:0005737">
    <property type="term" value="C:cytoplasm"/>
    <property type="evidence" value="ECO:0007669"/>
    <property type="project" value="UniProtKB-SubCell"/>
</dbReference>
<dbReference type="CDD" id="cd06571">
    <property type="entry name" value="Bac_DnaA_C"/>
    <property type="match status" value="1"/>
</dbReference>
<keyword evidence="4 8" id="KW-0547">Nucleotide-binding</keyword>
<dbReference type="Pfam" id="PF00308">
    <property type="entry name" value="Bac_DnaA"/>
    <property type="match status" value="1"/>
</dbReference>
<dbReference type="GO" id="GO:0005886">
    <property type="term" value="C:plasma membrane"/>
    <property type="evidence" value="ECO:0007669"/>
    <property type="project" value="TreeGrafter"/>
</dbReference>
<feature type="region of interest" description="Domain I, interacts with DnaA modulators" evidence="8">
    <location>
        <begin position="1"/>
        <end position="112"/>
    </location>
</feature>
<feature type="binding site" evidence="8">
    <location>
        <position position="212"/>
    </location>
    <ligand>
        <name>ATP</name>
        <dbReference type="ChEBI" id="CHEBI:30616"/>
    </ligand>
</feature>
<dbReference type="Gene3D" id="1.10.1750.10">
    <property type="match status" value="1"/>
</dbReference>
<feature type="compositionally biased region" description="Polar residues" evidence="12">
    <location>
        <begin position="97"/>
        <end position="112"/>
    </location>
</feature>
<feature type="region of interest" description="Domain IV, binds dsDNA" evidence="8">
    <location>
        <begin position="394"/>
        <end position="516"/>
    </location>
</feature>
<dbReference type="HAMAP" id="MF_00377">
    <property type="entry name" value="DnaA_bact"/>
    <property type="match status" value="1"/>
</dbReference>
<evidence type="ECO:0000259" key="13">
    <source>
        <dbReference type="SMART" id="SM00382"/>
    </source>
</evidence>
<keyword evidence="3 8" id="KW-0235">DNA replication</keyword>
<evidence type="ECO:0000256" key="6">
    <source>
        <dbReference type="ARBA" id="ARBA00023121"/>
    </source>
</evidence>
<dbReference type="AlphaFoldDB" id="D0WHH3"/>
<evidence type="ECO:0000256" key="3">
    <source>
        <dbReference type="ARBA" id="ARBA00022705"/>
    </source>
</evidence>
<evidence type="ECO:0000256" key="10">
    <source>
        <dbReference type="RuleBase" id="RU000577"/>
    </source>
</evidence>
<feature type="domain" description="Chromosomal replication initiator DnaA C-terminal" evidence="14">
    <location>
        <begin position="423"/>
        <end position="492"/>
    </location>
</feature>
<dbReference type="InterPro" id="IPR018312">
    <property type="entry name" value="Chromosome_initiator_DnaA_CS"/>
</dbReference>
<dbReference type="PROSITE" id="PS01008">
    <property type="entry name" value="DNAA"/>
    <property type="match status" value="1"/>
</dbReference>
<comment type="function">
    <text evidence="8 10">Plays an essential role in the initiation and regulation of chromosomal replication. ATP-DnaA binds to the origin of replication (oriC) to initiate formation of the DNA replication initiation complex once per cell cycle. Binds the DnaA box (a 9 base pair repeat at the origin) and separates the double-stranded (ds)DNA. Forms a right-handed helical filament on oriC DNA; dsDNA binds to the exterior of the filament while single-stranded (ss)DNA is stabiized in the filament's interior. The ATP-DnaA-oriC complex binds and stabilizes one strand of the AT-rich DNA unwinding element (DUE), permitting loading of DNA polymerase. After initiation quickly degrades to an ADP-DnaA complex that is not apt for DNA replication. Binds acidic phospholipids.</text>
</comment>
<feature type="binding site" evidence="8">
    <location>
        <position position="213"/>
    </location>
    <ligand>
        <name>ATP</name>
        <dbReference type="ChEBI" id="CHEBI:30616"/>
    </ligand>
</feature>
<comment type="similarity">
    <text evidence="1 8 11">Belongs to the DnaA family.</text>
</comment>
<comment type="subcellular location">
    <subcellularLocation>
        <location evidence="8">Cytoplasm</location>
    </subcellularLocation>
</comment>
<dbReference type="InterPro" id="IPR038454">
    <property type="entry name" value="DnaA_N_sf"/>
</dbReference>
<name>D0WHH3_SLAES</name>
<proteinExistence type="inferred from homology"/>
<feature type="region of interest" description="Disordered" evidence="12">
    <location>
        <begin position="96"/>
        <end position="159"/>
    </location>
</feature>
<comment type="caution">
    <text evidence="8">Lacks conserved residue(s) required for the propagation of feature annotation.</text>
</comment>
<dbReference type="SUPFAM" id="SSF52540">
    <property type="entry name" value="P-loop containing nucleoside triphosphate hydrolases"/>
    <property type="match status" value="1"/>
</dbReference>
<dbReference type="Proteomes" id="UP000006001">
    <property type="component" value="Unassembled WGS sequence"/>
</dbReference>
<gene>
    <name evidence="8 15" type="primary">dnaA</name>
    <name evidence="15" type="ORF">HMPREF0762_01211</name>
</gene>
<comment type="domain">
    <text evidence="8">Domain I is involved in oligomerization and binding regulators, domain II is flexibile and of varying length in different bacteria, domain III forms the AAA+ region, while domain IV binds dsDNA.</text>
</comment>
<feature type="compositionally biased region" description="Polar residues" evidence="12">
    <location>
        <begin position="120"/>
        <end position="132"/>
    </location>
</feature>
<dbReference type="PRINTS" id="PR00051">
    <property type="entry name" value="DNAA"/>
</dbReference>
<dbReference type="GO" id="GO:0008289">
    <property type="term" value="F:lipid binding"/>
    <property type="evidence" value="ECO:0007669"/>
    <property type="project" value="UniProtKB-KW"/>
</dbReference>
<sequence>MMTSTELFETWINVLTLMKSYEDVSGMQMDAFFSRVHPQATSEGFLIATAETNFIKEQVEKRYSNAMKRALKELTGMDYLIEIEVDESFIASAAQVRPQSSGDAIPSHTEQTPPSPASQPHPSTAGTDTQISEPPLDRDRSISSNHMETSADPSRMKGSGSYSGIVSSLTFENYVIGDSNRLAYSMALAVAEQPGVKPMLNPLFIYGNSGLGKTHLLRAIQNYINATYPTMDAVYVDSSEFLNDYTAAVASHDKDKKSYQDFQNRYWNADVLIIDDVQFFQGKSATVDIVFQLLNKLIDRGKQVVLSADRAPKTIDVDERMQSRFNQGGTFDIQPPEVETKLGIIKSFIAEHRRASGEDTASIPKDVQMYIAENSSSNVRELKSAVTRVLSEIIYKGRKDFSVEDAQELLADHFSSGATKKADVATIQHVVEQYYKVSHADLVGVKRSRNIVYARQIAIYLSRNMLDVPFASIGKKFGQRDHSTIMHSVKAVEDKMRKDKEIRDEIEIITKMIREN</sequence>
<dbReference type="InterPro" id="IPR003593">
    <property type="entry name" value="AAA+_ATPase"/>
</dbReference>
<keyword evidence="7 8" id="KW-0238">DNA-binding</keyword>
<feature type="compositionally biased region" description="Polar residues" evidence="12">
    <location>
        <begin position="142"/>
        <end position="152"/>
    </location>
</feature>
<dbReference type="InterPro" id="IPR027417">
    <property type="entry name" value="P-loop_NTPase"/>
</dbReference>
<feature type="binding site" evidence="8">
    <location>
        <position position="214"/>
    </location>
    <ligand>
        <name>ATP</name>
        <dbReference type="ChEBI" id="CHEBI:30616"/>
    </ligand>
</feature>
<dbReference type="SUPFAM" id="SSF48295">
    <property type="entry name" value="TrpR-like"/>
    <property type="match status" value="1"/>
</dbReference>
<dbReference type="STRING" id="649764.HMPREF0762_01211"/>
<keyword evidence="6 8" id="KW-0446">Lipid-binding</keyword>
<dbReference type="PANTHER" id="PTHR30050">
    <property type="entry name" value="CHROMOSOMAL REPLICATION INITIATOR PROTEIN DNAA"/>
    <property type="match status" value="1"/>
</dbReference>
<evidence type="ECO:0000256" key="2">
    <source>
        <dbReference type="ARBA" id="ARBA00022490"/>
    </source>
</evidence>
<dbReference type="NCBIfam" id="TIGR00362">
    <property type="entry name" value="DnaA"/>
    <property type="match status" value="1"/>
</dbReference>
<evidence type="ECO:0000259" key="14">
    <source>
        <dbReference type="SMART" id="SM00760"/>
    </source>
</evidence>
<keyword evidence="16" id="KW-1185">Reference proteome</keyword>
<keyword evidence="5 8" id="KW-0067">ATP-binding</keyword>
<reference evidence="15" key="1">
    <citation type="submission" date="2009-10" db="EMBL/GenBank/DDBJ databases">
        <authorList>
            <person name="Weinstock G."/>
            <person name="Sodergren E."/>
            <person name="Clifton S."/>
            <person name="Fulton L."/>
            <person name="Fulton B."/>
            <person name="Courtney L."/>
            <person name="Fronick C."/>
            <person name="Harrison M."/>
            <person name="Strong C."/>
            <person name="Farmer C."/>
            <person name="Delahaunty K."/>
            <person name="Markovic C."/>
            <person name="Hall O."/>
            <person name="Minx P."/>
            <person name="Tomlinson C."/>
            <person name="Mitreva M."/>
            <person name="Nelson J."/>
            <person name="Hou S."/>
            <person name="Wollam A."/>
            <person name="Pepin K.H."/>
            <person name="Johnson M."/>
            <person name="Bhonagiri V."/>
            <person name="Nash W.E."/>
            <person name="Warren W."/>
            <person name="Chinwalla A."/>
            <person name="Mardis E.R."/>
            <person name="Wilson R.K."/>
        </authorList>
    </citation>
    <scope>NUCLEOTIDE SEQUENCE [LARGE SCALE GENOMIC DNA]</scope>
    <source>
        <strain evidence="15">ATCC 700122</strain>
    </source>
</reference>
<evidence type="ECO:0000256" key="7">
    <source>
        <dbReference type="ARBA" id="ARBA00023125"/>
    </source>
</evidence>
<dbReference type="SMART" id="SM00760">
    <property type="entry name" value="Bac_DnaA_C"/>
    <property type="match status" value="1"/>
</dbReference>
<organism evidence="15 16">
    <name type="scientific">Slackia exigua (strain ATCC 700122 / DSM 15923 / CIP 105133 / JCM 11022 / KCTC 5966 / S-7)</name>
    <dbReference type="NCBI Taxonomy" id="649764"/>
    <lineage>
        <taxon>Bacteria</taxon>
        <taxon>Bacillati</taxon>
        <taxon>Actinomycetota</taxon>
        <taxon>Coriobacteriia</taxon>
        <taxon>Eggerthellales</taxon>
        <taxon>Eggerthellaceae</taxon>
        <taxon>Slackia</taxon>
    </lineage>
</organism>
<dbReference type="InterPro" id="IPR010921">
    <property type="entry name" value="Trp_repressor/repl_initiator"/>
</dbReference>
<accession>D0WHH3</accession>
<dbReference type="GO" id="GO:0006270">
    <property type="term" value="P:DNA replication initiation"/>
    <property type="evidence" value="ECO:0007669"/>
    <property type="project" value="UniProtKB-UniRule"/>
</dbReference>
<protein>
    <recommendedName>
        <fullName evidence="8 9">Chromosomal replication initiator protein DnaA</fullName>
    </recommendedName>
</protein>
<dbReference type="GO" id="GO:0003688">
    <property type="term" value="F:DNA replication origin binding"/>
    <property type="evidence" value="ECO:0007669"/>
    <property type="project" value="UniProtKB-UniRule"/>
</dbReference>
<evidence type="ECO:0000313" key="15">
    <source>
        <dbReference type="EMBL" id="EEZ61137.1"/>
    </source>
</evidence>
<dbReference type="CDD" id="cd00009">
    <property type="entry name" value="AAA"/>
    <property type="match status" value="1"/>
</dbReference>
<evidence type="ECO:0000256" key="11">
    <source>
        <dbReference type="RuleBase" id="RU004227"/>
    </source>
</evidence>
<dbReference type="PANTHER" id="PTHR30050:SF2">
    <property type="entry name" value="CHROMOSOMAL REPLICATION INITIATOR PROTEIN DNAA"/>
    <property type="match status" value="1"/>
</dbReference>
<dbReference type="HOGENOM" id="CLU_026910_3_1_11"/>
<keyword evidence="2 8" id="KW-0963">Cytoplasm</keyword>
<dbReference type="InterPro" id="IPR001957">
    <property type="entry name" value="Chromosome_initiator_DnaA"/>
</dbReference>
<comment type="subunit">
    <text evidence="8">Oligomerizes as a right-handed, spiral filament on DNA at oriC.</text>
</comment>
<feature type="binding site" evidence="8">
    <location>
        <position position="210"/>
    </location>
    <ligand>
        <name>ATP</name>
        <dbReference type="ChEBI" id="CHEBI:30616"/>
    </ligand>
</feature>
<dbReference type="SMART" id="SM00382">
    <property type="entry name" value="AAA"/>
    <property type="match status" value="1"/>
</dbReference>